<feature type="domain" description="DUF559" evidence="1">
    <location>
        <begin position="123"/>
        <end position="201"/>
    </location>
</feature>
<keyword evidence="2" id="KW-0378">Hydrolase</keyword>
<evidence type="ECO:0000313" key="3">
    <source>
        <dbReference type="Proteomes" id="UP001139722"/>
    </source>
</evidence>
<name>A0A9X2H4Q8_9MICO</name>
<dbReference type="EMBL" id="JAMZDY010000001">
    <property type="protein sequence ID" value="MCP2369389.1"/>
    <property type="molecule type" value="Genomic_DNA"/>
</dbReference>
<dbReference type="InterPro" id="IPR007569">
    <property type="entry name" value="DUF559"/>
</dbReference>
<organism evidence="2 3">
    <name type="scientific">Agromyces terreus</name>
    <dbReference type="NCBI Taxonomy" id="424795"/>
    <lineage>
        <taxon>Bacteria</taxon>
        <taxon>Bacillati</taxon>
        <taxon>Actinomycetota</taxon>
        <taxon>Actinomycetes</taxon>
        <taxon>Micrococcales</taxon>
        <taxon>Microbacteriaceae</taxon>
        <taxon>Agromyces</taxon>
    </lineage>
</organism>
<gene>
    <name evidence="2" type="ORF">BJ978_000065</name>
</gene>
<keyword evidence="2" id="KW-0540">Nuclease</keyword>
<dbReference type="AlphaFoldDB" id="A0A9X2H4Q8"/>
<keyword evidence="2" id="KW-0255">Endonuclease</keyword>
<evidence type="ECO:0000259" key="1">
    <source>
        <dbReference type="Pfam" id="PF04480"/>
    </source>
</evidence>
<reference evidence="2" key="1">
    <citation type="submission" date="2022-06" db="EMBL/GenBank/DDBJ databases">
        <title>Sequencing the genomes of 1000 actinobacteria strains.</title>
        <authorList>
            <person name="Klenk H.-P."/>
        </authorList>
    </citation>
    <scope>NUCLEOTIDE SEQUENCE</scope>
    <source>
        <strain evidence="2">DSM 22016</strain>
    </source>
</reference>
<protein>
    <submittedName>
        <fullName evidence="2">Very-short-patch-repair endonuclease</fullName>
    </submittedName>
</protein>
<dbReference type="Gene3D" id="3.40.960.10">
    <property type="entry name" value="VSR Endonuclease"/>
    <property type="match status" value="1"/>
</dbReference>
<comment type="caution">
    <text evidence="2">The sequence shown here is derived from an EMBL/GenBank/DDBJ whole genome shotgun (WGS) entry which is preliminary data.</text>
</comment>
<dbReference type="Pfam" id="PF04480">
    <property type="entry name" value="DUF559"/>
    <property type="match status" value="1"/>
</dbReference>
<dbReference type="RefSeq" id="WP_197738014.1">
    <property type="nucleotide sequence ID" value="NZ_BAAANU010000005.1"/>
</dbReference>
<keyword evidence="3" id="KW-1185">Reference proteome</keyword>
<proteinExistence type="predicted"/>
<sequence length="214" mass="23689">MSAARHRGLWTIDDGRLHLAVAPNACRFDAGDAIVHWNTGPVDPHRYELVEPVVDVLAHLADCRPFDHALATWESAVRTGATTLPLLAQMPLRSAAARRVRAACGMLSDSGIESIPVARLARIGIRVRQQVRIDGHHVDGLIGERLVLQIDGYEFHRTAAQRGTDIAHDRRLALLGYTVLRLDYQQVLFGWDEVEAEIRHAMAAGLHLASARIR</sequence>
<dbReference type="GO" id="GO:0004519">
    <property type="term" value="F:endonuclease activity"/>
    <property type="evidence" value="ECO:0007669"/>
    <property type="project" value="UniProtKB-KW"/>
</dbReference>
<accession>A0A9X2H4Q8</accession>
<dbReference type="Proteomes" id="UP001139722">
    <property type="component" value="Unassembled WGS sequence"/>
</dbReference>
<evidence type="ECO:0000313" key="2">
    <source>
        <dbReference type="EMBL" id="MCP2369389.1"/>
    </source>
</evidence>